<proteinExistence type="predicted"/>
<dbReference type="EMBL" id="JAKTTI010000053">
    <property type="protein sequence ID" value="MCH1627757.1"/>
    <property type="molecule type" value="Genomic_DNA"/>
</dbReference>
<organism evidence="1 2">
    <name type="scientific">Fredinandcohnia quinoae</name>
    <dbReference type="NCBI Taxonomy" id="2918902"/>
    <lineage>
        <taxon>Bacteria</taxon>
        <taxon>Bacillati</taxon>
        <taxon>Bacillota</taxon>
        <taxon>Bacilli</taxon>
        <taxon>Bacillales</taxon>
        <taxon>Bacillaceae</taxon>
        <taxon>Fredinandcohnia</taxon>
    </lineage>
</organism>
<gene>
    <name evidence="1" type="ORF">MJG50_20690</name>
</gene>
<evidence type="ECO:0000313" key="1">
    <source>
        <dbReference type="EMBL" id="MCH1627757.1"/>
    </source>
</evidence>
<protein>
    <recommendedName>
        <fullName evidence="3">Small CPxCG-related zinc finger protein</fullName>
    </recommendedName>
</protein>
<reference evidence="1" key="1">
    <citation type="submission" date="2022-02" db="EMBL/GenBank/DDBJ databases">
        <title>Fredinandcohnia quinoae sp. nov. isolated from Chenopodium quinoa seeds.</title>
        <authorList>
            <person name="Saati-Santamaria Z."/>
            <person name="Flores-Felix J.D."/>
            <person name="Igual J.M."/>
            <person name="Velazquez E."/>
            <person name="Garcia-Fraile P."/>
            <person name="Martinez-Molina E."/>
        </authorList>
    </citation>
    <scope>NUCLEOTIDE SEQUENCE</scope>
    <source>
        <strain evidence="1">SECRCQ15</strain>
    </source>
</reference>
<evidence type="ECO:0008006" key="3">
    <source>
        <dbReference type="Google" id="ProtNLM"/>
    </source>
</evidence>
<dbReference type="RefSeq" id="WP_240257676.1">
    <property type="nucleotide sequence ID" value="NZ_JAKTTI010000053.1"/>
</dbReference>
<evidence type="ECO:0000313" key="2">
    <source>
        <dbReference type="Proteomes" id="UP001431131"/>
    </source>
</evidence>
<sequence>MSSNCFYCEHPFEDQKFHYVAFVNVDTEREEVLCGECYQEWLEGIKD</sequence>
<dbReference type="Proteomes" id="UP001431131">
    <property type="component" value="Unassembled WGS sequence"/>
</dbReference>
<accession>A0AAW5ECX3</accession>
<dbReference type="AlphaFoldDB" id="A0AAW5ECX3"/>
<keyword evidence="2" id="KW-1185">Reference proteome</keyword>
<name>A0AAW5ECX3_9BACI</name>
<comment type="caution">
    <text evidence="1">The sequence shown here is derived from an EMBL/GenBank/DDBJ whole genome shotgun (WGS) entry which is preliminary data.</text>
</comment>